<evidence type="ECO:0000256" key="4">
    <source>
        <dbReference type="PIRSR" id="PIRSR006278-1"/>
    </source>
</evidence>
<dbReference type="Pfam" id="PF00291">
    <property type="entry name" value="PALP"/>
    <property type="match status" value="1"/>
</dbReference>
<comment type="cofactor">
    <cofactor evidence="1">
        <name>pyridoxal 5'-phosphate</name>
        <dbReference type="ChEBI" id="CHEBI:597326"/>
    </cofactor>
</comment>
<evidence type="ECO:0000256" key="2">
    <source>
        <dbReference type="ARBA" id="ARBA00008639"/>
    </source>
</evidence>
<feature type="domain" description="Tryptophan synthase beta chain-like PALP" evidence="6">
    <location>
        <begin position="14"/>
        <end position="331"/>
    </location>
</feature>
<dbReference type="SUPFAM" id="SSF53686">
    <property type="entry name" value="Tryptophan synthase beta subunit-like PLP-dependent enzymes"/>
    <property type="match status" value="1"/>
</dbReference>
<dbReference type="InterPro" id="IPR001926">
    <property type="entry name" value="TrpB-like_PALP"/>
</dbReference>
<name>A0A1Q2M4R5_9GAMM</name>
<evidence type="ECO:0000313" key="8">
    <source>
        <dbReference type="Proteomes" id="UP000188219"/>
    </source>
</evidence>
<evidence type="ECO:0000256" key="1">
    <source>
        <dbReference type="ARBA" id="ARBA00001933"/>
    </source>
</evidence>
<dbReference type="AlphaFoldDB" id="A0A1Q2M4R5"/>
<comment type="similarity">
    <text evidence="2">Belongs to the ACC deaminase/D-cysteine desulfhydrase family.</text>
</comment>
<organism evidence="7 8">
    <name type="scientific">Microbulbifer agarilyticus</name>
    <dbReference type="NCBI Taxonomy" id="260552"/>
    <lineage>
        <taxon>Bacteria</taxon>
        <taxon>Pseudomonadati</taxon>
        <taxon>Pseudomonadota</taxon>
        <taxon>Gammaproteobacteria</taxon>
        <taxon>Cellvibrionales</taxon>
        <taxon>Microbulbiferaceae</taxon>
        <taxon>Microbulbifer</taxon>
    </lineage>
</organism>
<evidence type="ECO:0000256" key="5">
    <source>
        <dbReference type="PIRSR" id="PIRSR006278-2"/>
    </source>
</evidence>
<dbReference type="Proteomes" id="UP000188219">
    <property type="component" value="Chromosome"/>
</dbReference>
<dbReference type="Gene3D" id="3.40.50.1100">
    <property type="match status" value="2"/>
</dbReference>
<dbReference type="EMBL" id="CP019650">
    <property type="protein sequence ID" value="AQQ67725.1"/>
    <property type="molecule type" value="Genomic_DNA"/>
</dbReference>
<dbReference type="PANTHER" id="PTHR43780:SF2">
    <property type="entry name" value="1-AMINOCYCLOPROPANE-1-CARBOXYLATE DEAMINASE-RELATED"/>
    <property type="match status" value="1"/>
</dbReference>
<proteinExistence type="inferred from homology"/>
<dbReference type="RefSeq" id="WP_077403607.1">
    <property type="nucleotide sequence ID" value="NZ_CP019650.1"/>
</dbReference>
<accession>A0A1Q2M4R5</accession>
<dbReference type="PANTHER" id="PTHR43780">
    <property type="entry name" value="1-AMINOCYCLOPROPANE-1-CARBOXYLATE DEAMINASE-RELATED"/>
    <property type="match status" value="1"/>
</dbReference>
<evidence type="ECO:0000259" key="6">
    <source>
        <dbReference type="Pfam" id="PF00291"/>
    </source>
</evidence>
<feature type="active site" description="Nucleophile" evidence="4">
    <location>
        <position position="82"/>
    </location>
</feature>
<feature type="modified residue" description="N6-(pyridoxal phosphate)lysine" evidence="5">
    <location>
        <position position="55"/>
    </location>
</feature>
<sequence>MTVTIVYPPRERLANLPTPLQPLDRITERFSKPYGGPRIWVKRDDLTESAMSGNKLRKLEFIVAEARRSGADTLITCGGEQSNHCRATALAAAKCGLRAHVLLRQSRPKSKVSDPPDGNLLVDYLAGAKVSLYPLQEYLSRLPELFQEWEQHYLQQGSKALSIPTGGSDGLGVWGYIAGVEELIEDCRREGFSPEHLVCASGSGGTQAGMTLGCQLLGEDAQVTGYAVCDDEGYFVNKVCEDVSDWYRRYPELVPKGFVFNKDPVKVVDEYIGPGYAIATDEIYRAIAMLAQQEGLLLDPVYTGKAFYGMLQDIEKGRYADSDNLVFVHTGGQFGVFPQRDGFKNSWGD</sequence>
<evidence type="ECO:0000313" key="7">
    <source>
        <dbReference type="EMBL" id="AQQ67725.1"/>
    </source>
</evidence>
<dbReference type="PIRSF" id="PIRSF006278">
    <property type="entry name" value="ACCD_DCysDesulf"/>
    <property type="match status" value="1"/>
</dbReference>
<evidence type="ECO:0000256" key="3">
    <source>
        <dbReference type="ARBA" id="ARBA00022898"/>
    </source>
</evidence>
<dbReference type="KEGG" id="maga:Mag101_08795"/>
<dbReference type="STRING" id="260552.Mag101_08795"/>
<dbReference type="eggNOG" id="COG2515">
    <property type="taxonomic scope" value="Bacteria"/>
</dbReference>
<keyword evidence="3 5" id="KW-0663">Pyridoxal phosphate</keyword>
<gene>
    <name evidence="7" type="ORF">Mag101_08795</name>
</gene>
<dbReference type="InterPro" id="IPR027278">
    <property type="entry name" value="ACCD_DCysDesulf"/>
</dbReference>
<dbReference type="InterPro" id="IPR036052">
    <property type="entry name" value="TrpB-like_PALP_sf"/>
</dbReference>
<keyword evidence="8" id="KW-1185">Reference proteome</keyword>
<reference evidence="7" key="1">
    <citation type="submission" date="2017-02" db="EMBL/GenBank/DDBJ databases">
        <title>Genome of Microbulbifer agarilyticus GP101.</title>
        <authorList>
            <person name="Jung J."/>
            <person name="Bae S.S."/>
            <person name="Baek K."/>
        </authorList>
    </citation>
    <scope>NUCLEOTIDE SEQUENCE [LARGE SCALE GENOMIC DNA]</scope>
    <source>
        <strain evidence="7">GP101</strain>
    </source>
</reference>
<protein>
    <submittedName>
        <fullName evidence="7">D-cysteine desulfhydrase</fullName>
    </submittedName>
</protein>
<dbReference type="GO" id="GO:0019148">
    <property type="term" value="F:D-cysteine desulfhydrase activity"/>
    <property type="evidence" value="ECO:0007669"/>
    <property type="project" value="TreeGrafter"/>
</dbReference>